<feature type="transmembrane region" description="Helical" evidence="1">
    <location>
        <begin position="94"/>
        <end position="115"/>
    </location>
</feature>
<keyword evidence="3" id="KW-1185">Reference proteome</keyword>
<dbReference type="STRING" id="645274.SAMN04487901_11016"/>
<organism evidence="2 3">
    <name type="scientific">Prevotella communis</name>
    <dbReference type="NCBI Taxonomy" id="2913614"/>
    <lineage>
        <taxon>Bacteria</taxon>
        <taxon>Pseudomonadati</taxon>
        <taxon>Bacteroidota</taxon>
        <taxon>Bacteroidia</taxon>
        <taxon>Bacteroidales</taxon>
        <taxon>Prevotellaceae</taxon>
        <taxon>Prevotella</taxon>
    </lineage>
</organism>
<dbReference type="EMBL" id="FNCQ01000010">
    <property type="protein sequence ID" value="SDG80737.1"/>
    <property type="molecule type" value="Genomic_DNA"/>
</dbReference>
<keyword evidence="1" id="KW-0472">Membrane</keyword>
<sequence length="787" mass="90800">MITAIIYNELGLPVFSEIGKFTDSCFFSMMGLWSLCFAIVAIALAVGISFVIDYRYKWFENLANKYLSYAFIAVWLFGFVVYDMGMYTGEPWSLLGNVPMAILHAFEMFIINSDVSAIHEPFHNNGWFMFGFSLAHFLAAFVSLVFVLKHFGFSIIAAFKRWLAVSSKDNTYIFWGMNNATYYLAKDINKKFAGRNDFRIVVVRTNNDIEGAVAKNGMERLFNFLSLNNKDLDRLKELDCVSMSTYSNLATVDSKSGDGVIPSDILHDRLRLTSLCRIIKNKTKSTLHIFFLSDNEEDNILAVANLRNDMTIRSFTEKGKVKLYCHARYNSIHRVIEDELTNERIEVKVIDSSHISVEQLKAQPILHPVNYVKVEKDATVSTPFDSLVIGLGEVGLDSVRFLYEFGAFVKYKSWEGFVERSDFHCYAVDQNMDRLVGIFTASVPSIDISIDEKKYEVPNMLNLYSMDCRSKEFYDRLKCWIKTLNYIVIATGDDEINISLAVRIFRLAIQLREENGEFERLRILVRVQHDENRHIQNIAYHYNRIWAANSASRDLHHMHQNEILANQMIETPITLFGSAEQVYTYDNVVTESLKEDAKIFKRKYDLSINELKRISGEEGDDIVNWDDEQNLMMQLAGDYKGYAPTYSAIMKLRRTQSQNIANSLHKETKVLLAKKALGEMDYNNIALHGLVRKEGSKSYSWLDHSMLPIDKYQKVLDTLAQTEHLRWNASHEILGYRNKEDEKYKDEAKLYHGCLKDWKDLTEVTQSYDYNIVDVSLNLIDVDNCEL</sequence>
<protein>
    <submittedName>
        <fullName evidence="2">Uncharacterized protein</fullName>
    </submittedName>
</protein>
<reference evidence="3" key="1">
    <citation type="submission" date="2016-10" db="EMBL/GenBank/DDBJ databases">
        <authorList>
            <person name="Varghese N."/>
            <person name="Submissions S."/>
        </authorList>
    </citation>
    <scope>NUCLEOTIDE SEQUENCE [LARGE SCALE GENOMIC DNA]</scope>
    <source>
        <strain evidence="3">BP1-148</strain>
    </source>
</reference>
<dbReference type="Gene3D" id="6.20.350.10">
    <property type="match status" value="1"/>
</dbReference>
<evidence type="ECO:0000256" key="1">
    <source>
        <dbReference type="SAM" id="Phobius"/>
    </source>
</evidence>
<proteinExistence type="predicted"/>
<dbReference type="Proteomes" id="UP000198779">
    <property type="component" value="Unassembled WGS sequence"/>
</dbReference>
<name>A0A1G7X9C3_9BACT</name>
<feature type="transmembrane region" description="Helical" evidence="1">
    <location>
        <begin position="127"/>
        <end position="148"/>
    </location>
</feature>
<dbReference type="AlphaFoldDB" id="A0A1G7X9C3"/>
<feature type="transmembrane region" description="Helical" evidence="1">
    <location>
        <begin position="32"/>
        <end position="54"/>
    </location>
</feature>
<dbReference type="RefSeq" id="WP_091817833.1">
    <property type="nucleotide sequence ID" value="NZ_FNCQ01000010.1"/>
</dbReference>
<gene>
    <name evidence="2" type="ORF">SAMN04487901_11016</name>
</gene>
<evidence type="ECO:0000313" key="3">
    <source>
        <dbReference type="Proteomes" id="UP000198779"/>
    </source>
</evidence>
<accession>A0A1G7X9C3</accession>
<keyword evidence="1" id="KW-1133">Transmembrane helix</keyword>
<evidence type="ECO:0000313" key="2">
    <source>
        <dbReference type="EMBL" id="SDG80737.1"/>
    </source>
</evidence>
<keyword evidence="1" id="KW-0812">Transmembrane</keyword>
<feature type="transmembrane region" description="Helical" evidence="1">
    <location>
        <begin position="66"/>
        <end position="82"/>
    </location>
</feature>